<accession>A0A7R8WXE2</accession>
<gene>
    <name evidence="3" type="ORF">CTOB1V02_LOCUS16709</name>
</gene>
<comment type="similarity">
    <text evidence="1">Belongs to the PstS family.</text>
</comment>
<dbReference type="OrthoDB" id="6226411at2759"/>
<name>A0A7R8WXE2_9CRUS</name>
<proteinExistence type="inferred from homology"/>
<organism evidence="3">
    <name type="scientific">Cyprideis torosa</name>
    <dbReference type="NCBI Taxonomy" id="163714"/>
    <lineage>
        <taxon>Eukaryota</taxon>
        <taxon>Metazoa</taxon>
        <taxon>Ecdysozoa</taxon>
        <taxon>Arthropoda</taxon>
        <taxon>Crustacea</taxon>
        <taxon>Oligostraca</taxon>
        <taxon>Ostracoda</taxon>
        <taxon>Podocopa</taxon>
        <taxon>Podocopida</taxon>
        <taxon>Cytherocopina</taxon>
        <taxon>Cytheroidea</taxon>
        <taxon>Cytherideidae</taxon>
        <taxon>Cyprideis</taxon>
    </lineage>
</organism>
<feature type="non-terminal residue" evidence="3">
    <location>
        <position position="153"/>
    </location>
</feature>
<dbReference type="Gene3D" id="3.40.190.10">
    <property type="entry name" value="Periplasmic binding protein-like II"/>
    <property type="match status" value="2"/>
</dbReference>
<evidence type="ECO:0000256" key="1">
    <source>
        <dbReference type="ARBA" id="ARBA00008725"/>
    </source>
</evidence>
<protein>
    <recommendedName>
        <fullName evidence="2">PBP domain-containing protein</fullName>
    </recommendedName>
</protein>
<sequence length="153" mass="16498">MASDGVRIDYQAKGSGAGIQDLVNGTVDFAASDAAMNEEEMSKVDAGVVLLPLTAGEVVLAYNLDGVEELRLPRDVYPRIFTGEITRWNDEAIVAANPNAMLPDEEITVVVRSDSSGTTYVFTGHLSEISESFKSDIGQGKSPQWPQTQTFVK</sequence>
<dbReference type="InterPro" id="IPR024370">
    <property type="entry name" value="PBP_domain"/>
</dbReference>
<feature type="domain" description="PBP" evidence="2">
    <location>
        <begin position="4"/>
        <end position="145"/>
    </location>
</feature>
<dbReference type="PANTHER" id="PTHR42996:SF1">
    <property type="entry name" value="PHOSPHATE-BINDING PROTEIN PSTS"/>
    <property type="match status" value="1"/>
</dbReference>
<dbReference type="CDD" id="cd13565">
    <property type="entry name" value="PBP2_PstS"/>
    <property type="match status" value="1"/>
</dbReference>
<reference evidence="3" key="1">
    <citation type="submission" date="2020-11" db="EMBL/GenBank/DDBJ databases">
        <authorList>
            <person name="Tran Van P."/>
        </authorList>
    </citation>
    <scope>NUCLEOTIDE SEQUENCE</scope>
</reference>
<dbReference type="Pfam" id="PF12849">
    <property type="entry name" value="PBP_like_2"/>
    <property type="match status" value="1"/>
</dbReference>
<evidence type="ECO:0000259" key="2">
    <source>
        <dbReference type="Pfam" id="PF12849"/>
    </source>
</evidence>
<evidence type="ECO:0000313" key="3">
    <source>
        <dbReference type="EMBL" id="CAD7238894.1"/>
    </source>
</evidence>
<dbReference type="AlphaFoldDB" id="A0A7R8WXE2"/>
<dbReference type="EMBL" id="OB711120">
    <property type="protein sequence ID" value="CAD7238894.1"/>
    <property type="molecule type" value="Genomic_DNA"/>
</dbReference>
<dbReference type="PANTHER" id="PTHR42996">
    <property type="entry name" value="PHOSPHATE-BINDING PROTEIN PSTS"/>
    <property type="match status" value="1"/>
</dbReference>
<dbReference type="SUPFAM" id="SSF53850">
    <property type="entry name" value="Periplasmic binding protein-like II"/>
    <property type="match status" value="1"/>
</dbReference>
<dbReference type="InterPro" id="IPR050962">
    <property type="entry name" value="Phosphate-bind_PstS"/>
</dbReference>